<evidence type="ECO:0000256" key="1">
    <source>
        <dbReference type="SAM" id="SignalP"/>
    </source>
</evidence>
<dbReference type="OrthoDB" id="5348911at2"/>
<dbReference type="PROSITE" id="PS51257">
    <property type="entry name" value="PROKAR_LIPOPROTEIN"/>
    <property type="match status" value="1"/>
</dbReference>
<evidence type="ECO:0000259" key="2">
    <source>
        <dbReference type="Pfam" id="PF09084"/>
    </source>
</evidence>
<evidence type="ECO:0000313" key="3">
    <source>
        <dbReference type="EMBL" id="EXL09129.1"/>
    </source>
</evidence>
<dbReference type="RefSeq" id="WP_035025431.1">
    <property type="nucleotide sequence ID" value="NZ_KK073883.1"/>
</dbReference>
<gene>
    <name evidence="3" type="ORF">BG36_23735</name>
    <name evidence="4" type="ORF">DES43_11892</name>
</gene>
<proteinExistence type="predicted"/>
<comment type="caution">
    <text evidence="3">The sequence shown here is derived from an EMBL/GenBank/DDBJ whole genome shotgun (WGS) entry which is preliminary data.</text>
</comment>
<sequence>MKLRLTLATFVIASCMTGASAADKVVIQTDWQPGFSHAGLYAAKMKGYFDEAGLEVQLLDGNGGSAAVQLVGAGQADAGWASIATVAFARGNGVPVKSIATYMRASENALIVPRGVQNLKELEGKAIVTTATGGVTPFLDTFIDAAGSRRDKFNVITVDFGAIYSTYMTGQADALLSGAVSAIPEVSHARESDYITFDEVGLKLPGYGLFTRDEVLEEKTDVLRRLVEAVGKGWEYALNGNEEEVIDEIIALNPGKQFDRNRDTWIEQVRLLKPFFYTESASEDLREGRPLGWHSQEEWSATLDLYRSVGFAAHDASPEDYFTNELFPAP</sequence>
<dbReference type="eggNOG" id="COG0715">
    <property type="taxonomic scope" value="Bacteria"/>
</dbReference>
<name>A0A011TBW5_9HYPH</name>
<dbReference type="SUPFAM" id="SSF53850">
    <property type="entry name" value="Periplasmic binding protein-like II"/>
    <property type="match status" value="1"/>
</dbReference>
<dbReference type="EMBL" id="JENY01000009">
    <property type="protein sequence ID" value="EXL09129.1"/>
    <property type="molecule type" value="Genomic_DNA"/>
</dbReference>
<dbReference type="Proteomes" id="UP000294958">
    <property type="component" value="Unassembled WGS sequence"/>
</dbReference>
<dbReference type="STRING" id="69279.BG36_23735"/>
<feature type="signal peptide" evidence="1">
    <location>
        <begin position="1"/>
        <end position="21"/>
    </location>
</feature>
<feature type="domain" description="SsuA/THI5-like" evidence="2">
    <location>
        <begin position="36"/>
        <end position="241"/>
    </location>
</feature>
<keyword evidence="6" id="KW-1185">Reference proteome</keyword>
<dbReference type="Proteomes" id="UP000019849">
    <property type="component" value="Unassembled WGS sequence"/>
</dbReference>
<reference evidence="3 5" key="1">
    <citation type="submission" date="2014-02" db="EMBL/GenBank/DDBJ databases">
        <title>Aquamicrobium defluvii Genome sequencing.</title>
        <authorList>
            <person name="Wang X."/>
        </authorList>
    </citation>
    <scope>NUCLEOTIDE SEQUENCE [LARGE SCALE GENOMIC DNA]</scope>
    <source>
        <strain evidence="3 5">W13Z1</strain>
    </source>
</reference>
<dbReference type="GO" id="GO:0009228">
    <property type="term" value="P:thiamine biosynthetic process"/>
    <property type="evidence" value="ECO:0007669"/>
    <property type="project" value="InterPro"/>
</dbReference>
<dbReference type="PANTHER" id="PTHR31528:SF15">
    <property type="entry name" value="RIBOFLAVIN-BINDING PROTEIN RIBY"/>
    <property type="match status" value="1"/>
</dbReference>
<accession>A0A011TBW5</accession>
<organism evidence="3 5">
    <name type="scientific">Aquamicrobium defluvii</name>
    <dbReference type="NCBI Taxonomy" id="69279"/>
    <lineage>
        <taxon>Bacteria</taxon>
        <taxon>Pseudomonadati</taxon>
        <taxon>Pseudomonadota</taxon>
        <taxon>Alphaproteobacteria</taxon>
        <taxon>Hyphomicrobiales</taxon>
        <taxon>Phyllobacteriaceae</taxon>
        <taxon>Aquamicrobium</taxon>
    </lineage>
</organism>
<dbReference type="PATRIC" id="fig|69279.3.peg.1671"/>
<dbReference type="HOGENOM" id="CLU_028871_1_1_5"/>
<reference evidence="4 6" key="2">
    <citation type="submission" date="2019-03" db="EMBL/GenBank/DDBJ databases">
        <title>Genomic Encyclopedia of Type Strains, Phase IV (KMG-IV): sequencing the most valuable type-strain genomes for metagenomic binning, comparative biology and taxonomic classification.</title>
        <authorList>
            <person name="Goeker M."/>
        </authorList>
    </citation>
    <scope>NUCLEOTIDE SEQUENCE [LARGE SCALE GENOMIC DNA]</scope>
    <source>
        <strain evidence="4 6">DSM 11603</strain>
    </source>
</reference>
<dbReference type="InterPro" id="IPR015168">
    <property type="entry name" value="SsuA/THI5"/>
</dbReference>
<protein>
    <submittedName>
        <fullName evidence="4">NitT/TauT family transport system substrate-binding protein</fullName>
    </submittedName>
</protein>
<dbReference type="AlphaFoldDB" id="A0A011TBW5"/>
<feature type="chain" id="PRO_5044537593" evidence="1">
    <location>
        <begin position="22"/>
        <end position="330"/>
    </location>
</feature>
<dbReference type="InterPro" id="IPR027939">
    <property type="entry name" value="NMT1/THI5"/>
</dbReference>
<evidence type="ECO:0000313" key="5">
    <source>
        <dbReference type="Proteomes" id="UP000019849"/>
    </source>
</evidence>
<dbReference type="PANTHER" id="PTHR31528">
    <property type="entry name" value="4-AMINO-5-HYDROXYMETHYL-2-METHYLPYRIMIDINE PHOSPHATE SYNTHASE THI11-RELATED"/>
    <property type="match status" value="1"/>
</dbReference>
<evidence type="ECO:0000313" key="6">
    <source>
        <dbReference type="Proteomes" id="UP000294958"/>
    </source>
</evidence>
<keyword evidence="1" id="KW-0732">Signal</keyword>
<dbReference type="EMBL" id="SNZF01000018">
    <property type="protein sequence ID" value="TDR33929.1"/>
    <property type="molecule type" value="Genomic_DNA"/>
</dbReference>
<dbReference type="Pfam" id="PF09084">
    <property type="entry name" value="NMT1"/>
    <property type="match status" value="1"/>
</dbReference>
<evidence type="ECO:0000313" key="4">
    <source>
        <dbReference type="EMBL" id="TDR33929.1"/>
    </source>
</evidence>
<dbReference type="Gene3D" id="3.40.190.10">
    <property type="entry name" value="Periplasmic binding protein-like II"/>
    <property type="match status" value="2"/>
</dbReference>